<accession>A0A1G2IK97</accession>
<dbReference type="Gene3D" id="1.10.10.410">
    <property type="match status" value="1"/>
</dbReference>
<dbReference type="Pfam" id="PF09424">
    <property type="entry name" value="YqeY"/>
    <property type="match status" value="1"/>
</dbReference>
<dbReference type="PANTHER" id="PTHR28055:SF1">
    <property type="entry name" value="ALTERED INHERITANCE OF MITOCHONDRIA PROTEIN 41, MITOCHONDRIAL"/>
    <property type="match status" value="1"/>
</dbReference>
<organism evidence="1 2">
    <name type="scientific">Candidatus Staskawiczbacteria bacterium RIFCSPLOWO2_12_FULL_37_15</name>
    <dbReference type="NCBI Taxonomy" id="1802218"/>
    <lineage>
        <taxon>Bacteria</taxon>
        <taxon>Candidatus Staskawicziibacteriota</taxon>
    </lineage>
</organism>
<dbReference type="SUPFAM" id="SSF89095">
    <property type="entry name" value="GatB/YqeY motif"/>
    <property type="match status" value="1"/>
</dbReference>
<gene>
    <name evidence="1" type="ORF">A3G45_02755</name>
</gene>
<protein>
    <recommendedName>
        <fullName evidence="3">Asn/Gln amidotransferase domain-containing protein</fullName>
    </recommendedName>
</protein>
<evidence type="ECO:0000313" key="2">
    <source>
        <dbReference type="Proteomes" id="UP000178632"/>
    </source>
</evidence>
<evidence type="ECO:0000313" key="1">
    <source>
        <dbReference type="EMBL" id="OGZ75279.1"/>
    </source>
</evidence>
<evidence type="ECO:0008006" key="3">
    <source>
        <dbReference type="Google" id="ProtNLM"/>
    </source>
</evidence>
<dbReference type="GO" id="GO:0016884">
    <property type="term" value="F:carbon-nitrogen ligase activity, with glutamine as amido-N-donor"/>
    <property type="evidence" value="ECO:0007669"/>
    <property type="project" value="InterPro"/>
</dbReference>
<comment type="caution">
    <text evidence="1">The sequence shown here is derived from an EMBL/GenBank/DDBJ whole genome shotgun (WGS) entry which is preliminary data.</text>
</comment>
<proteinExistence type="predicted"/>
<sequence>MLKQQIQSDATTSLKSGDSLVLSTLRMLLASIFIREKEKRYKISKVKPDLKEEQLQKESELTDEEIIETVSSEIKKRKDAIVLYEKGNRPELANKEKKESEILKKYLPEQLSEEELKKMIEESIAKVGIKVPSAPFGTAQGKRSGQVMGKVMADLNPKIRGRADGGEVSKIVKELLSK</sequence>
<dbReference type="InterPro" id="IPR003789">
    <property type="entry name" value="Asn/Gln_tRNA_amidoTrase-B-like"/>
</dbReference>
<dbReference type="InterPro" id="IPR042184">
    <property type="entry name" value="YqeY/Aim41_N"/>
</dbReference>
<dbReference type="AlphaFoldDB" id="A0A1G2IK97"/>
<dbReference type="EMBL" id="MHPE01000052">
    <property type="protein sequence ID" value="OGZ75279.1"/>
    <property type="molecule type" value="Genomic_DNA"/>
</dbReference>
<dbReference type="PANTHER" id="PTHR28055">
    <property type="entry name" value="ALTERED INHERITANCE OF MITOCHONDRIA PROTEIN 41, MITOCHONDRIAL"/>
    <property type="match status" value="1"/>
</dbReference>
<dbReference type="InterPro" id="IPR019004">
    <property type="entry name" value="YqeY/Aim41"/>
</dbReference>
<name>A0A1G2IK97_9BACT</name>
<reference evidence="1 2" key="1">
    <citation type="journal article" date="2016" name="Nat. Commun.">
        <title>Thousands of microbial genomes shed light on interconnected biogeochemical processes in an aquifer system.</title>
        <authorList>
            <person name="Anantharaman K."/>
            <person name="Brown C.T."/>
            <person name="Hug L.A."/>
            <person name="Sharon I."/>
            <person name="Castelle C.J."/>
            <person name="Probst A.J."/>
            <person name="Thomas B.C."/>
            <person name="Singh A."/>
            <person name="Wilkins M.J."/>
            <person name="Karaoz U."/>
            <person name="Brodie E.L."/>
            <person name="Williams K.H."/>
            <person name="Hubbard S.S."/>
            <person name="Banfield J.F."/>
        </authorList>
    </citation>
    <scope>NUCLEOTIDE SEQUENCE [LARGE SCALE GENOMIC DNA]</scope>
</reference>
<dbReference type="Proteomes" id="UP000178632">
    <property type="component" value="Unassembled WGS sequence"/>
</dbReference>
<dbReference type="Gene3D" id="1.10.1510.10">
    <property type="entry name" value="Uncharacterised protein YqeY/AIM41 PF09424, N-terminal domain"/>
    <property type="match status" value="1"/>
</dbReference>
<dbReference type="InterPro" id="IPR023168">
    <property type="entry name" value="GatB_Yqey_C_2"/>
</dbReference>